<protein>
    <submittedName>
        <fullName evidence="2">Uncharacterized protein</fullName>
    </submittedName>
</protein>
<feature type="region of interest" description="Disordered" evidence="1">
    <location>
        <begin position="46"/>
        <end position="80"/>
    </location>
</feature>
<gene>
    <name evidence="2" type="ORF">AOZ06_40745</name>
</gene>
<name>A0A0N7F4T8_9PSEU</name>
<proteinExistence type="predicted"/>
<dbReference type="STRING" id="860235.AOZ06_40745"/>
<evidence type="ECO:0000256" key="1">
    <source>
        <dbReference type="SAM" id="MobiDB-lite"/>
    </source>
</evidence>
<evidence type="ECO:0000313" key="3">
    <source>
        <dbReference type="Proteomes" id="UP000063699"/>
    </source>
</evidence>
<dbReference type="Proteomes" id="UP000063699">
    <property type="component" value="Chromosome"/>
</dbReference>
<dbReference type="EMBL" id="CP012752">
    <property type="protein sequence ID" value="ALG12351.1"/>
    <property type="molecule type" value="Genomic_DNA"/>
</dbReference>
<sequence length="80" mass="9098">MHLRGSTIGKVMMCPSAASKLFEPFVQQIRVHRDDHAIHQTRVAWRRPGPEARAGQPCRRKRGWSYVGKQSTVDRGQGVM</sequence>
<reference evidence="2 3" key="1">
    <citation type="submission" date="2015-07" db="EMBL/GenBank/DDBJ databases">
        <title>Genome sequencing of Kibdelosporangium phytohabitans.</title>
        <authorList>
            <person name="Qin S."/>
            <person name="Xing K."/>
        </authorList>
    </citation>
    <scope>NUCLEOTIDE SEQUENCE [LARGE SCALE GENOMIC DNA]</scope>
    <source>
        <strain evidence="2 3">KLBMP1111</strain>
    </source>
</reference>
<keyword evidence="3" id="KW-1185">Reference proteome</keyword>
<evidence type="ECO:0000313" key="2">
    <source>
        <dbReference type="EMBL" id="ALG12351.1"/>
    </source>
</evidence>
<accession>A0A0N7F4T8</accession>
<dbReference type="AlphaFoldDB" id="A0A0N7F4T8"/>
<organism evidence="2 3">
    <name type="scientific">Kibdelosporangium phytohabitans</name>
    <dbReference type="NCBI Taxonomy" id="860235"/>
    <lineage>
        <taxon>Bacteria</taxon>
        <taxon>Bacillati</taxon>
        <taxon>Actinomycetota</taxon>
        <taxon>Actinomycetes</taxon>
        <taxon>Pseudonocardiales</taxon>
        <taxon>Pseudonocardiaceae</taxon>
        <taxon>Kibdelosporangium</taxon>
    </lineage>
</organism>
<dbReference type="KEGG" id="kphy:AOZ06_40745"/>